<keyword evidence="4" id="KW-1185">Reference proteome</keyword>
<keyword evidence="1" id="KW-1133">Transmembrane helix</keyword>
<feature type="transmembrane region" description="Helical" evidence="1">
    <location>
        <begin position="125"/>
        <end position="148"/>
    </location>
</feature>
<feature type="transmembrane region" description="Helical" evidence="1">
    <location>
        <begin position="221"/>
        <end position="242"/>
    </location>
</feature>
<evidence type="ECO:0000256" key="1">
    <source>
        <dbReference type="SAM" id="Phobius"/>
    </source>
</evidence>
<feature type="transmembrane region" description="Helical" evidence="1">
    <location>
        <begin position="91"/>
        <end position="113"/>
    </location>
</feature>
<accession>A0A0C3S805</accession>
<feature type="transmembrane region" description="Helical" evidence="1">
    <location>
        <begin position="178"/>
        <end position="200"/>
    </location>
</feature>
<feature type="transmembrane region" description="Helical" evidence="1">
    <location>
        <begin position="58"/>
        <end position="79"/>
    </location>
</feature>
<dbReference type="EMBL" id="KN840504">
    <property type="protein sequence ID" value="KIP07082.1"/>
    <property type="molecule type" value="Genomic_DNA"/>
</dbReference>
<name>A0A0C3S805_PHLG1</name>
<dbReference type="InterPro" id="IPR045340">
    <property type="entry name" value="DUF6533"/>
</dbReference>
<gene>
    <name evidence="3" type="ORF">PHLGIDRAFT_432425</name>
</gene>
<sequence>MLATGSSLSNFQTETIRLNRVIKSFHLISGCLAVYEYLITFAEERRLIWNSRWSATKVLFIVTRYGPFLDFAMIIWELQAASNLNKAQCEFVYYGTGWHIFSGLLVAEVILLLRTWAVYERRRIVALGLSAWALVIWIPMGVCLGLFLCSIKFGPFPDDYIIPGSNCNVVSGHGKFLLVSWILLALFEIVILGLMLAKAIKMYRYTGRNSVVFKTIFRDGTIFYLYMFIITLANVILIHFAPPEQPDYFNLLSVLERVIHSILTARMLFGLRKMSRNEHLGWSTFSAGIAIDVDYSRGIRFVDNSQSGADEILTDIDE</sequence>
<dbReference type="Proteomes" id="UP000053257">
    <property type="component" value="Unassembled WGS sequence"/>
</dbReference>
<dbReference type="HOGENOM" id="CLU_035509_11_3_1"/>
<organism evidence="3 4">
    <name type="scientific">Phlebiopsis gigantea (strain 11061_1 CR5-6)</name>
    <name type="common">White-rot fungus</name>
    <name type="synonym">Peniophora gigantea</name>
    <dbReference type="NCBI Taxonomy" id="745531"/>
    <lineage>
        <taxon>Eukaryota</taxon>
        <taxon>Fungi</taxon>
        <taxon>Dikarya</taxon>
        <taxon>Basidiomycota</taxon>
        <taxon>Agaricomycotina</taxon>
        <taxon>Agaricomycetes</taxon>
        <taxon>Polyporales</taxon>
        <taxon>Phanerochaetaceae</taxon>
        <taxon>Phlebiopsis</taxon>
    </lineage>
</organism>
<keyword evidence="1" id="KW-0812">Transmembrane</keyword>
<dbReference type="OrthoDB" id="3350812at2759"/>
<dbReference type="Pfam" id="PF20151">
    <property type="entry name" value="DUF6533"/>
    <property type="match status" value="1"/>
</dbReference>
<dbReference type="AlphaFoldDB" id="A0A0C3S805"/>
<evidence type="ECO:0000313" key="4">
    <source>
        <dbReference type="Proteomes" id="UP000053257"/>
    </source>
</evidence>
<evidence type="ECO:0000313" key="3">
    <source>
        <dbReference type="EMBL" id="KIP07082.1"/>
    </source>
</evidence>
<reference evidence="3 4" key="1">
    <citation type="journal article" date="2014" name="PLoS Genet.">
        <title>Analysis of the Phlebiopsis gigantea genome, transcriptome and secretome provides insight into its pioneer colonization strategies of wood.</title>
        <authorList>
            <person name="Hori C."/>
            <person name="Ishida T."/>
            <person name="Igarashi K."/>
            <person name="Samejima M."/>
            <person name="Suzuki H."/>
            <person name="Master E."/>
            <person name="Ferreira P."/>
            <person name="Ruiz-Duenas F.J."/>
            <person name="Held B."/>
            <person name="Canessa P."/>
            <person name="Larrondo L.F."/>
            <person name="Schmoll M."/>
            <person name="Druzhinina I.S."/>
            <person name="Kubicek C.P."/>
            <person name="Gaskell J.A."/>
            <person name="Kersten P."/>
            <person name="St John F."/>
            <person name="Glasner J."/>
            <person name="Sabat G."/>
            <person name="Splinter BonDurant S."/>
            <person name="Syed K."/>
            <person name="Yadav J."/>
            <person name="Mgbeahuruike A.C."/>
            <person name="Kovalchuk A."/>
            <person name="Asiegbu F.O."/>
            <person name="Lackner G."/>
            <person name="Hoffmeister D."/>
            <person name="Rencoret J."/>
            <person name="Gutierrez A."/>
            <person name="Sun H."/>
            <person name="Lindquist E."/>
            <person name="Barry K."/>
            <person name="Riley R."/>
            <person name="Grigoriev I.V."/>
            <person name="Henrissat B."/>
            <person name="Kues U."/>
            <person name="Berka R.M."/>
            <person name="Martinez A.T."/>
            <person name="Covert S.F."/>
            <person name="Blanchette R.A."/>
            <person name="Cullen D."/>
        </authorList>
    </citation>
    <scope>NUCLEOTIDE SEQUENCE [LARGE SCALE GENOMIC DNA]</scope>
    <source>
        <strain evidence="3 4">11061_1 CR5-6</strain>
    </source>
</reference>
<evidence type="ECO:0000259" key="2">
    <source>
        <dbReference type="Pfam" id="PF20151"/>
    </source>
</evidence>
<proteinExistence type="predicted"/>
<feature type="domain" description="DUF6533" evidence="2">
    <location>
        <begin position="26"/>
        <end position="69"/>
    </location>
</feature>
<protein>
    <recommendedName>
        <fullName evidence="2">DUF6533 domain-containing protein</fullName>
    </recommendedName>
</protein>
<keyword evidence="1" id="KW-0472">Membrane</keyword>